<comment type="caution">
    <text evidence="3">The sequence shown here is derived from an EMBL/GenBank/DDBJ whole genome shotgun (WGS) entry which is preliminary data.</text>
</comment>
<evidence type="ECO:0000313" key="4">
    <source>
        <dbReference type="Proteomes" id="UP000076577"/>
    </source>
</evidence>
<dbReference type="Gene3D" id="3.40.50.20">
    <property type="match status" value="1"/>
</dbReference>
<accession>A0A166B4W1</accession>
<dbReference type="PANTHER" id="PTHR39962:SF1">
    <property type="entry name" value="LPXI FAMILY PROTEIN"/>
    <property type="match status" value="1"/>
</dbReference>
<protein>
    <recommendedName>
        <fullName evidence="5">UDP-2,3-diacylglucosamine pyrophosphatase LpxI</fullName>
    </recommendedName>
</protein>
<feature type="domain" description="LpxI N-terminal" evidence="2">
    <location>
        <begin position="7"/>
        <end position="136"/>
    </location>
</feature>
<reference evidence="3 4" key="1">
    <citation type="journal article" date="2016" name="Front. Microbiol.">
        <title>Comparative Genomic Analysis Reveals a Diverse Repertoire of Genes Involved in Prokaryote-Eukaryote Interactions within the Pseudovibrio Genus.</title>
        <authorList>
            <person name="Romano S."/>
            <person name="Fernandez-Guerra A."/>
            <person name="Reen F.J."/>
            <person name="Glockner F.O."/>
            <person name="Crowley S.P."/>
            <person name="O'Sullivan O."/>
            <person name="Cotter P.D."/>
            <person name="Adams C."/>
            <person name="Dobson A.D."/>
            <person name="O'Gara F."/>
        </authorList>
    </citation>
    <scope>NUCLEOTIDE SEQUENCE [LARGE SCALE GENOMIC DNA]</scope>
    <source>
        <strain evidence="3 4">Ad2</strain>
    </source>
</reference>
<keyword evidence="4" id="KW-1185">Reference proteome</keyword>
<evidence type="ECO:0008006" key="5">
    <source>
        <dbReference type="Google" id="ProtNLM"/>
    </source>
</evidence>
<dbReference type="InterPro" id="IPR010415">
    <property type="entry name" value="LpxI_C"/>
</dbReference>
<evidence type="ECO:0000259" key="2">
    <source>
        <dbReference type="Pfam" id="PF17930"/>
    </source>
</evidence>
<dbReference type="PANTHER" id="PTHR39962">
    <property type="entry name" value="BLL4848 PROTEIN"/>
    <property type="match status" value="1"/>
</dbReference>
<dbReference type="InterPro" id="IPR043167">
    <property type="entry name" value="LpxI_C_sf"/>
</dbReference>
<dbReference type="Pfam" id="PF17930">
    <property type="entry name" value="LpxI_N"/>
    <property type="match status" value="1"/>
</dbReference>
<feature type="domain" description="LpxI C-terminal" evidence="1">
    <location>
        <begin position="140"/>
        <end position="275"/>
    </location>
</feature>
<name>A0A166B4W1_9HYPH</name>
<dbReference type="AlphaFoldDB" id="A0A166B4W1"/>
<dbReference type="Gene3D" id="3.40.140.80">
    <property type="match status" value="1"/>
</dbReference>
<dbReference type="STRING" id="989403.SAMN05421798_104316"/>
<dbReference type="Pfam" id="PF06230">
    <property type="entry name" value="LpxI_C"/>
    <property type="match status" value="1"/>
</dbReference>
<proteinExistence type="predicted"/>
<dbReference type="Proteomes" id="UP000076577">
    <property type="component" value="Unassembled WGS sequence"/>
</dbReference>
<dbReference type="PATRIC" id="fig|989403.3.peg.337"/>
<organism evidence="3 4">
    <name type="scientific">Pseudovibrio axinellae</name>
    <dbReference type="NCBI Taxonomy" id="989403"/>
    <lineage>
        <taxon>Bacteria</taxon>
        <taxon>Pseudomonadati</taxon>
        <taxon>Pseudomonadota</taxon>
        <taxon>Alphaproteobacteria</taxon>
        <taxon>Hyphomicrobiales</taxon>
        <taxon>Stappiaceae</taxon>
        <taxon>Pseudovibrio</taxon>
    </lineage>
</organism>
<evidence type="ECO:0000259" key="1">
    <source>
        <dbReference type="Pfam" id="PF06230"/>
    </source>
</evidence>
<evidence type="ECO:0000313" key="3">
    <source>
        <dbReference type="EMBL" id="KZL21889.1"/>
    </source>
</evidence>
<dbReference type="InterPro" id="IPR041255">
    <property type="entry name" value="LpxI_N"/>
</dbReference>
<gene>
    <name evidence="3" type="ORF">PsAD2_00318</name>
</gene>
<dbReference type="RefSeq" id="WP_068001132.1">
    <property type="nucleotide sequence ID" value="NZ_FOFM01000004.1"/>
</dbReference>
<dbReference type="EMBL" id="LMCB01000002">
    <property type="protein sequence ID" value="KZL21889.1"/>
    <property type="molecule type" value="Genomic_DNA"/>
</dbReference>
<sequence length="289" mass="30250">MTKQAPIAVIAGGGDLPGLVIRSALAQGRDVVTIAIKGEADASLSAFNPVELGWGQIGKLFSTLKSRGVRDVVLIGAVQRRPDFTSILGDFGTMWRLPRIIAAVVGGDDHLLVKVAGIFEREGLHVVGAHEVAPGLVANPGHVAGPKPDAKALSDMELAIQAVDAVGRLDIGQGAIAVGARVVAVEGAEGTDAMLERITALRANGRVRSKGAAGVLVKCSKPQQDLRLDMPTIGPQTIQKASDAQLKGVCVEAGRVLVVHRDEVERLCNELGVFLYGCTRNEDFEGHEG</sequence>
<dbReference type="InterPro" id="IPR053174">
    <property type="entry name" value="LpxI"/>
</dbReference>
<dbReference type="OrthoDB" id="9789836at2"/>